<dbReference type="SUPFAM" id="SSF56935">
    <property type="entry name" value="Porins"/>
    <property type="match status" value="1"/>
</dbReference>
<keyword evidence="3" id="KW-0998">Cell outer membrane</keyword>
<feature type="chain" id="PRO_5016811174" evidence="5">
    <location>
        <begin position="34"/>
        <end position="1131"/>
    </location>
</feature>
<dbReference type="Pfam" id="PF13715">
    <property type="entry name" value="CarbopepD_reg_2"/>
    <property type="match status" value="1"/>
</dbReference>
<evidence type="ECO:0000256" key="5">
    <source>
        <dbReference type="SAM" id="SignalP"/>
    </source>
</evidence>
<gene>
    <name evidence="8" type="ORF">DF182_09410</name>
</gene>
<protein>
    <submittedName>
        <fullName evidence="8">TonB-dependent receptor</fullName>
    </submittedName>
</protein>
<dbReference type="Gene3D" id="2.40.170.20">
    <property type="entry name" value="TonB-dependent receptor, beta-barrel domain"/>
    <property type="match status" value="1"/>
</dbReference>
<keyword evidence="2 4" id="KW-0472">Membrane</keyword>
<feature type="domain" description="TonB-dependent receptor plug" evidence="7">
    <location>
        <begin position="238"/>
        <end position="336"/>
    </location>
</feature>
<keyword evidence="5" id="KW-0732">Signal</keyword>
<comment type="subcellular location">
    <subcellularLocation>
        <location evidence="1 4">Cell outer membrane</location>
    </subcellularLocation>
</comment>
<organism evidence="8 9">
    <name type="scientific">Chitinophaga flava</name>
    <dbReference type="NCBI Taxonomy" id="2259036"/>
    <lineage>
        <taxon>Bacteria</taxon>
        <taxon>Pseudomonadati</taxon>
        <taxon>Bacteroidota</taxon>
        <taxon>Chitinophagia</taxon>
        <taxon>Chitinophagales</taxon>
        <taxon>Chitinophagaceae</taxon>
        <taxon>Chitinophaga</taxon>
    </lineage>
</organism>
<feature type="signal peptide" evidence="5">
    <location>
        <begin position="1"/>
        <end position="33"/>
    </location>
</feature>
<keyword evidence="9" id="KW-1185">Reference proteome</keyword>
<dbReference type="Pfam" id="PF07715">
    <property type="entry name" value="Plug"/>
    <property type="match status" value="1"/>
</dbReference>
<dbReference type="PANTHER" id="PTHR40980">
    <property type="entry name" value="PLUG DOMAIN-CONTAINING PROTEIN"/>
    <property type="match status" value="1"/>
</dbReference>
<keyword evidence="4" id="KW-0798">TonB box</keyword>
<evidence type="ECO:0000256" key="4">
    <source>
        <dbReference type="RuleBase" id="RU003357"/>
    </source>
</evidence>
<evidence type="ECO:0000313" key="8">
    <source>
        <dbReference type="EMBL" id="RBL92775.1"/>
    </source>
</evidence>
<name>A0A365Y4F4_9BACT</name>
<dbReference type="Gene3D" id="2.60.40.1120">
    <property type="entry name" value="Carboxypeptidase-like, regulatory domain"/>
    <property type="match status" value="1"/>
</dbReference>
<evidence type="ECO:0000259" key="6">
    <source>
        <dbReference type="Pfam" id="PF00593"/>
    </source>
</evidence>
<dbReference type="EMBL" id="QFFJ01000001">
    <property type="protein sequence ID" value="RBL92775.1"/>
    <property type="molecule type" value="Genomic_DNA"/>
</dbReference>
<dbReference type="AlphaFoldDB" id="A0A365Y4F4"/>
<dbReference type="InterPro" id="IPR036942">
    <property type="entry name" value="Beta-barrel_TonB_sf"/>
</dbReference>
<proteinExistence type="inferred from homology"/>
<dbReference type="GO" id="GO:0009279">
    <property type="term" value="C:cell outer membrane"/>
    <property type="evidence" value="ECO:0007669"/>
    <property type="project" value="UniProtKB-SubCell"/>
</dbReference>
<evidence type="ECO:0000256" key="2">
    <source>
        <dbReference type="ARBA" id="ARBA00023136"/>
    </source>
</evidence>
<dbReference type="PANTHER" id="PTHR40980:SF4">
    <property type="entry name" value="TONB-DEPENDENT RECEPTOR-LIKE BETA-BARREL DOMAIN-CONTAINING PROTEIN"/>
    <property type="match status" value="1"/>
</dbReference>
<dbReference type="Proteomes" id="UP000253410">
    <property type="component" value="Unassembled WGS sequence"/>
</dbReference>
<dbReference type="Pfam" id="PF00593">
    <property type="entry name" value="TonB_dep_Rec_b-barrel"/>
    <property type="match status" value="1"/>
</dbReference>
<dbReference type="Gene3D" id="2.170.130.10">
    <property type="entry name" value="TonB-dependent receptor, plug domain"/>
    <property type="match status" value="1"/>
</dbReference>
<dbReference type="InterPro" id="IPR000531">
    <property type="entry name" value="Beta-barrel_TonB"/>
</dbReference>
<evidence type="ECO:0000313" key="9">
    <source>
        <dbReference type="Proteomes" id="UP000253410"/>
    </source>
</evidence>
<evidence type="ECO:0000256" key="1">
    <source>
        <dbReference type="ARBA" id="ARBA00004442"/>
    </source>
</evidence>
<evidence type="ECO:0000256" key="3">
    <source>
        <dbReference type="ARBA" id="ARBA00023237"/>
    </source>
</evidence>
<dbReference type="InterPro" id="IPR037066">
    <property type="entry name" value="Plug_dom_sf"/>
</dbReference>
<feature type="domain" description="TonB-dependent receptor-like beta-barrel" evidence="6">
    <location>
        <begin position="606"/>
        <end position="1076"/>
    </location>
</feature>
<dbReference type="RefSeq" id="WP_113615375.1">
    <property type="nucleotide sequence ID" value="NZ_QFFJ01000001.1"/>
</dbReference>
<dbReference type="InterPro" id="IPR008969">
    <property type="entry name" value="CarboxyPept-like_regulatory"/>
</dbReference>
<comment type="caution">
    <text evidence="8">The sequence shown here is derived from an EMBL/GenBank/DDBJ whole genome shotgun (WGS) entry which is preliminary data.</text>
</comment>
<evidence type="ECO:0000259" key="7">
    <source>
        <dbReference type="Pfam" id="PF07715"/>
    </source>
</evidence>
<reference evidence="8 9" key="1">
    <citation type="submission" date="2018-05" db="EMBL/GenBank/DDBJ databases">
        <title>Chitinophaga sp. K3CV102501T nov., isolated from isolated from a monsoon evergreen broad-leaved forest soil.</title>
        <authorList>
            <person name="Lv Y."/>
        </authorList>
    </citation>
    <scope>NUCLEOTIDE SEQUENCE [LARGE SCALE GENOMIC DNA]</scope>
    <source>
        <strain evidence="8 9">GDMCC 1.1325</strain>
    </source>
</reference>
<dbReference type="SUPFAM" id="SSF49464">
    <property type="entry name" value="Carboxypeptidase regulatory domain-like"/>
    <property type="match status" value="1"/>
</dbReference>
<accession>A0A365Y4F4</accession>
<dbReference type="OrthoDB" id="9768470at2"/>
<comment type="similarity">
    <text evidence="4">Belongs to the TonB-dependent receptor family.</text>
</comment>
<keyword evidence="8" id="KW-0675">Receptor</keyword>
<dbReference type="InterPro" id="IPR012910">
    <property type="entry name" value="Plug_dom"/>
</dbReference>
<sequence length="1131" mass="126910">MNKFRQTNANLLKRKWWQAGLVLWLLIAGHAYAQSPAMEQPVTLNLSNTNMATVMAEIDRQSDFSFSYDRASLSSVKLSNVHWKAVSLKNVLSELNHTYGILFQVNAHTIAVKTGPNTKQEAGSGTIRGRVVDFETSTPLPGATLQLEGTTLGTITDSKGFYQLANVPEGTYTLLTTFVGYQRGIVSRVQVRNNQSASYDIKMQTGGALKEVVIGSGTRKVRAVTHSTEQQLLQEIKGATGVVSGISNELIAKTADRNAAEIVKRISGITVVDDRFIVVRGMNERYNITYLNGNVAPSTELYNKAFAYDLLPSSIIDKILVYKSPVADLVGDYAGAAVKVFTKNAMPVKHFDIGVQLGYRDGTSMRNVDSHNGGKLDFLGIDDGTRKLPGFSPGVFASNQHIATNALPQHEWLNGFSSTLMPGKRYAGPDMQLFANYYNSWQLGKARLYDLTSVTYTKETAATEMYRQSGNTNAYMLDTVMGQAYGDNNKISIGHQTTETGKINVLENLTLKLNDRHQLALLNFFVNDGKRFTSISSTIPNALPEYYANLPFRLKQDMNLSFQQRMLYSGNLNGTHFLGAKKQHELTWNLGYTHDLQNVPDQRMLHFVNGDAQYPDSVTWIPAGSNVSRSTTYQGMVSRLYIKNLEQVYNGSVDYTLHLQPNLYVKAGGYQLFKVRQVGRRFFRVNRAGLQSDELEAGPGNTDYLKWNTGFGYNNVSLLHYHLSDLPRLWNSHYFPDDNTGLAVYDATTPMDAYTASEQYNAFYLMGDWKAAKERLTLNAGLRMEYDRQRLAGAKDGATGKNTVEMVNVDHKKTVLLPSVNISFRPQNTLVLRAGYGRNVNRPDFRELTPYTDYDFSRNEEIKGNPRVITAEIDNLDLRAELYPKTNNEVINVGVFYKHIKHPIEKMRDEVTSDEMHDGWGFNRITYDNSVSANIMGIEAEIKKSLSFIPGNVFKHLSVVLNGTFIKSNTERRQTHDNASNDSLHKSGGPLQGQAPYIANAGLFYENVATGTKAGLVYNVSGPSIYAKSIRTLADSTANDTYIRPDLLQLPTHLLDLSITQRIIKSLQVKLSIQNLLDQSYRIVEDQNFNQRYDKEVEVERKDGKKYFSGDNIYTRYKPGRYILLQFTYTF</sequence>